<keyword evidence="3" id="KW-1185">Reference proteome</keyword>
<evidence type="ECO:0000313" key="2">
    <source>
        <dbReference type="EMBL" id="ELU45182.1"/>
    </source>
</evidence>
<dbReference type="AlphaFoldDB" id="L8X7W5"/>
<sequence>MITSAEQPHSLMKTGSGGTSNKVQKNITCGRWRARHRSI</sequence>
<name>L8X7W5_THACA</name>
<gene>
    <name evidence="2" type="ORF">AG1IA_00792</name>
</gene>
<protein>
    <submittedName>
        <fullName evidence="2">Uncharacterized protein</fullName>
    </submittedName>
</protein>
<evidence type="ECO:0000256" key="1">
    <source>
        <dbReference type="SAM" id="MobiDB-lite"/>
    </source>
</evidence>
<organism evidence="2 3">
    <name type="scientific">Thanatephorus cucumeris (strain AG1-IA)</name>
    <name type="common">Rice sheath blight fungus</name>
    <name type="synonym">Rhizoctonia solani</name>
    <dbReference type="NCBI Taxonomy" id="983506"/>
    <lineage>
        <taxon>Eukaryota</taxon>
        <taxon>Fungi</taxon>
        <taxon>Dikarya</taxon>
        <taxon>Basidiomycota</taxon>
        <taxon>Agaricomycotina</taxon>
        <taxon>Agaricomycetes</taxon>
        <taxon>Cantharellales</taxon>
        <taxon>Ceratobasidiaceae</taxon>
        <taxon>Rhizoctonia</taxon>
        <taxon>Rhizoctonia solani AG-1</taxon>
    </lineage>
</organism>
<dbReference type="HOGENOM" id="CLU_3320302_0_0_1"/>
<evidence type="ECO:0000313" key="3">
    <source>
        <dbReference type="Proteomes" id="UP000011668"/>
    </source>
</evidence>
<dbReference type="Proteomes" id="UP000011668">
    <property type="component" value="Unassembled WGS sequence"/>
</dbReference>
<feature type="region of interest" description="Disordered" evidence="1">
    <location>
        <begin position="1"/>
        <end position="27"/>
    </location>
</feature>
<comment type="caution">
    <text evidence="2">The sequence shown here is derived from an EMBL/GenBank/DDBJ whole genome shotgun (WGS) entry which is preliminary data.</text>
</comment>
<accession>L8X7W5</accession>
<dbReference type="EMBL" id="AFRT01000146">
    <property type="protein sequence ID" value="ELU45182.1"/>
    <property type="molecule type" value="Genomic_DNA"/>
</dbReference>
<reference evidence="2 3" key="1">
    <citation type="journal article" date="2013" name="Nat. Commun.">
        <title>The evolution and pathogenic mechanisms of the rice sheath blight pathogen.</title>
        <authorList>
            <person name="Zheng A."/>
            <person name="Lin R."/>
            <person name="Xu L."/>
            <person name="Qin P."/>
            <person name="Tang C."/>
            <person name="Ai P."/>
            <person name="Zhang D."/>
            <person name="Liu Y."/>
            <person name="Sun Z."/>
            <person name="Feng H."/>
            <person name="Wang Y."/>
            <person name="Chen Y."/>
            <person name="Liang X."/>
            <person name="Fu R."/>
            <person name="Li Q."/>
            <person name="Zhang J."/>
            <person name="Yu X."/>
            <person name="Xie Z."/>
            <person name="Ding L."/>
            <person name="Guan P."/>
            <person name="Tang J."/>
            <person name="Liang Y."/>
            <person name="Wang S."/>
            <person name="Deng Q."/>
            <person name="Li S."/>
            <person name="Zhu J."/>
            <person name="Wang L."/>
            <person name="Liu H."/>
            <person name="Li P."/>
        </authorList>
    </citation>
    <scope>NUCLEOTIDE SEQUENCE [LARGE SCALE GENOMIC DNA]</scope>
    <source>
        <strain evidence="3">AG-1 IA</strain>
    </source>
</reference>
<proteinExistence type="predicted"/>